<dbReference type="Pfam" id="PF09754">
    <property type="entry name" value="PAC2"/>
    <property type="match status" value="1"/>
</dbReference>
<evidence type="ECO:0000256" key="2">
    <source>
        <dbReference type="ARBA" id="ARBA00023186"/>
    </source>
</evidence>
<dbReference type="InterPro" id="IPR019151">
    <property type="entry name" value="Proteasome_assmbl_chaperone_2"/>
</dbReference>
<proteinExistence type="inferred from homology"/>
<dbReference type="AlphaFoldDB" id="A0A0H5R9E5"/>
<dbReference type="InterPro" id="IPR016562">
    <property type="entry name" value="Proteasome_assmbl_chp_2_euk"/>
</dbReference>
<evidence type="ECO:0000256" key="1">
    <source>
        <dbReference type="ARBA" id="ARBA00019186"/>
    </source>
</evidence>
<comment type="function">
    <text evidence="4">Chaperone protein which promotes assembly of the 20S proteasome as part of a heterodimer with PSMG1.</text>
</comment>
<evidence type="ECO:0000313" key="5">
    <source>
        <dbReference type="EMBL" id="CRZ10401.1"/>
    </source>
</evidence>
<comment type="subunit">
    <text evidence="4">Forms a heterodimer with PSMG1.</text>
</comment>
<dbReference type="PIRSF" id="PIRSF010044">
    <property type="entry name" value="UCP010044"/>
    <property type="match status" value="1"/>
</dbReference>
<name>A0A0H5R9E5_9EUKA</name>
<dbReference type="EMBL" id="HACM01009959">
    <property type="protein sequence ID" value="CRZ10401.1"/>
    <property type="molecule type" value="Transcribed_RNA"/>
</dbReference>
<sequence length="276" mass="30884">MKFVAKDRGITDDAPSFFKGSTLIWPVVSIGNVGQLCVDVLHASAFVMELKRVGSLFDRDVLPLVGYCQPCSIEGKAELALSLEVYHSSRWNITVVQQRAPIIQNQHEPFCKRAAEWIASVGFDEVLLLCSSPAYRRGDNELESDVQFNYQASQLTTGLGKSMQLLEWRRFCSSQFNHLLDGLVGNEDEEFALPFVGTGSLRPMFSECQKLSIPVATILSFVNEGDNSVDGLVQCSIVYSLLCQLRGCVVDRPDWITPPEWELVFGFERDPSMYIL</sequence>
<keyword evidence="2 4" id="KW-0143">Chaperone</keyword>
<comment type="similarity">
    <text evidence="3 4">Belongs to the PSMG2 family.</text>
</comment>
<organism evidence="5">
    <name type="scientific">Spongospora subterranea</name>
    <dbReference type="NCBI Taxonomy" id="70186"/>
    <lineage>
        <taxon>Eukaryota</taxon>
        <taxon>Sar</taxon>
        <taxon>Rhizaria</taxon>
        <taxon>Endomyxa</taxon>
        <taxon>Phytomyxea</taxon>
        <taxon>Plasmodiophorida</taxon>
        <taxon>Plasmodiophoridae</taxon>
        <taxon>Spongospora</taxon>
    </lineage>
</organism>
<dbReference type="InterPro" id="IPR038389">
    <property type="entry name" value="PSMG2_sf"/>
</dbReference>
<reference evidence="5" key="1">
    <citation type="submission" date="2015-04" db="EMBL/GenBank/DDBJ databases">
        <title>The genome sequence of the plant pathogenic Rhizarian Plasmodiophora brassicae reveals insights in its biotrophic life cycle and the origin of chitin synthesis.</title>
        <authorList>
            <person name="Schwelm A."/>
            <person name="Fogelqvist J."/>
            <person name="Knaust A."/>
            <person name="Julke S."/>
            <person name="Lilja T."/>
            <person name="Dhandapani V."/>
            <person name="Bonilla-Rosso G."/>
            <person name="Karlsson M."/>
            <person name="Shevchenko A."/>
            <person name="Choi S.R."/>
            <person name="Kim H.G."/>
            <person name="Park J.Y."/>
            <person name="Lim Y.P."/>
            <person name="Ludwig-Muller J."/>
            <person name="Dixelius C."/>
        </authorList>
    </citation>
    <scope>NUCLEOTIDE SEQUENCE</scope>
    <source>
        <tissue evidence="5">Potato root galls</tissue>
    </source>
</reference>
<dbReference type="GO" id="GO:0005829">
    <property type="term" value="C:cytosol"/>
    <property type="evidence" value="ECO:0007669"/>
    <property type="project" value="TreeGrafter"/>
</dbReference>
<dbReference type="PANTHER" id="PTHR12970:SF1">
    <property type="entry name" value="PROTEASOME ASSEMBLY CHAPERONE 2"/>
    <property type="match status" value="1"/>
</dbReference>
<dbReference type="PANTHER" id="PTHR12970">
    <property type="entry name" value="PROTEASOME ASSEMBLY CHAPERONE 2"/>
    <property type="match status" value="1"/>
</dbReference>
<dbReference type="GO" id="GO:0005634">
    <property type="term" value="C:nucleus"/>
    <property type="evidence" value="ECO:0007669"/>
    <property type="project" value="TreeGrafter"/>
</dbReference>
<evidence type="ECO:0000256" key="4">
    <source>
        <dbReference type="PIRNR" id="PIRNR010044"/>
    </source>
</evidence>
<accession>A0A0H5R9E5</accession>
<evidence type="ECO:0000256" key="3">
    <source>
        <dbReference type="ARBA" id="ARBA00025745"/>
    </source>
</evidence>
<dbReference type="Gene3D" id="3.40.50.10900">
    <property type="entry name" value="PAC-like subunit"/>
    <property type="match status" value="2"/>
</dbReference>
<dbReference type="GO" id="GO:0043248">
    <property type="term" value="P:proteasome assembly"/>
    <property type="evidence" value="ECO:0007669"/>
    <property type="project" value="TreeGrafter"/>
</dbReference>
<protein>
    <recommendedName>
        <fullName evidence="1 4">Proteasome assembly chaperone 2</fullName>
    </recommendedName>
</protein>